<dbReference type="SUPFAM" id="SSF46565">
    <property type="entry name" value="Chaperone J-domain"/>
    <property type="match status" value="1"/>
</dbReference>
<reference evidence="3" key="1">
    <citation type="journal article" date="2006" name="PLoS Biol.">
        <title>Macronuclear genome sequence of the ciliate Tetrahymena thermophila, a model eukaryote.</title>
        <authorList>
            <person name="Eisen J.A."/>
            <person name="Coyne R.S."/>
            <person name="Wu M."/>
            <person name="Wu D."/>
            <person name="Thiagarajan M."/>
            <person name="Wortman J.R."/>
            <person name="Badger J.H."/>
            <person name="Ren Q."/>
            <person name="Amedeo P."/>
            <person name="Jones K.M."/>
            <person name="Tallon L.J."/>
            <person name="Delcher A.L."/>
            <person name="Salzberg S.L."/>
            <person name="Silva J.C."/>
            <person name="Haas B.J."/>
            <person name="Majoros W.H."/>
            <person name="Farzad M."/>
            <person name="Carlton J.M."/>
            <person name="Smith R.K. Jr."/>
            <person name="Garg J."/>
            <person name="Pearlman R.E."/>
            <person name="Karrer K.M."/>
            <person name="Sun L."/>
            <person name="Manning G."/>
            <person name="Elde N.C."/>
            <person name="Turkewitz A.P."/>
            <person name="Asai D.J."/>
            <person name="Wilkes D.E."/>
            <person name="Wang Y."/>
            <person name="Cai H."/>
            <person name="Collins K."/>
            <person name="Stewart B.A."/>
            <person name="Lee S.R."/>
            <person name="Wilamowska K."/>
            <person name="Weinberg Z."/>
            <person name="Ruzzo W.L."/>
            <person name="Wloga D."/>
            <person name="Gaertig J."/>
            <person name="Frankel J."/>
            <person name="Tsao C.-C."/>
            <person name="Gorovsky M.A."/>
            <person name="Keeling P.J."/>
            <person name="Waller R.F."/>
            <person name="Patron N.J."/>
            <person name="Cherry J.M."/>
            <person name="Stover N.A."/>
            <person name="Krieger C.J."/>
            <person name="del Toro C."/>
            <person name="Ryder H.F."/>
            <person name="Williamson S.C."/>
            <person name="Barbeau R.A."/>
            <person name="Hamilton E.P."/>
            <person name="Orias E."/>
        </authorList>
    </citation>
    <scope>NUCLEOTIDE SEQUENCE [LARGE SCALE GENOMIC DNA]</scope>
    <source>
        <strain evidence="3">SB210</strain>
    </source>
</reference>
<dbReference type="OrthoDB" id="10250354at2759"/>
<evidence type="ECO:0000259" key="1">
    <source>
        <dbReference type="PROSITE" id="PS50076"/>
    </source>
</evidence>
<dbReference type="STRING" id="312017.I7MHR9"/>
<protein>
    <submittedName>
        <fullName evidence="2">DnaJ domain protein</fullName>
    </submittedName>
</protein>
<dbReference type="InParanoid" id="I7MHR9"/>
<evidence type="ECO:0000313" key="2">
    <source>
        <dbReference type="EMBL" id="EAS03214.1"/>
    </source>
</evidence>
<dbReference type="eggNOG" id="ENOG502SVDZ">
    <property type="taxonomic scope" value="Eukaryota"/>
</dbReference>
<dbReference type="GeneID" id="7826554"/>
<keyword evidence="3" id="KW-1185">Reference proteome</keyword>
<dbReference type="Pfam" id="PF00226">
    <property type="entry name" value="DnaJ"/>
    <property type="match status" value="1"/>
</dbReference>
<dbReference type="OMA" id="HEKPQEY"/>
<dbReference type="Gene3D" id="1.10.287.110">
    <property type="entry name" value="DnaJ domain"/>
    <property type="match status" value="1"/>
</dbReference>
<dbReference type="AlphaFoldDB" id="I7MHR9"/>
<dbReference type="KEGG" id="tet:TTHERM_00535500"/>
<dbReference type="InterPro" id="IPR036869">
    <property type="entry name" value="J_dom_sf"/>
</dbReference>
<dbReference type="EMBL" id="GG662495">
    <property type="protein sequence ID" value="EAS03214.1"/>
    <property type="molecule type" value="Genomic_DNA"/>
</dbReference>
<sequence>MFTFKPKKFFCMMLGEAFHTLRLKKDSHWLDVKDSYQYLLKKYHPDVNQNTPENVEMIKKLNIAYKTLDQYYASNNLKTDQKQDQQDPNMSYSKTINWKSRTEKDLYNEIYQHYFGSLEKEAIANPQNSVKRVLFEGEYQRALRSLLGQTQGSFMDEEFWKYQQYEGSGDFYFKNQYTTQSTQSESFSQTLQNMNPIYRYSLGAFSLIVFGMGSYVLMSENQDPFKGKLNNDKIESIRQKALDYRVSEKQKLIDEAFQSQNPMKSWPVGQKSSNSMDQLIDYTIYGDLKFYFIEAGYFYRDIDEITFMDHKNIVKKPLTCIRQNHMVSISLEAERCLQNIFIKAEDLKRIVREKGYFECPGIFMRYKGFVYFRHRAKPIVLNDLENIPNNQTLSLFEVFHRYYSPIPEVFDEYYEYRLSHGGYIEDTTTLENSSWIGNVTFNHRNINKLLIKGDEKNIFMWRGKSQDDPQEARYIKVWNTMYNPPEAPIGQEAPKKATA</sequence>
<dbReference type="PROSITE" id="PS50076">
    <property type="entry name" value="DNAJ_2"/>
    <property type="match status" value="1"/>
</dbReference>
<proteinExistence type="predicted"/>
<organism evidence="2 3">
    <name type="scientific">Tetrahymena thermophila (strain SB210)</name>
    <dbReference type="NCBI Taxonomy" id="312017"/>
    <lineage>
        <taxon>Eukaryota</taxon>
        <taxon>Sar</taxon>
        <taxon>Alveolata</taxon>
        <taxon>Ciliophora</taxon>
        <taxon>Intramacronucleata</taxon>
        <taxon>Oligohymenophorea</taxon>
        <taxon>Hymenostomatida</taxon>
        <taxon>Tetrahymenina</taxon>
        <taxon>Tetrahymenidae</taxon>
        <taxon>Tetrahymena</taxon>
    </lineage>
</organism>
<dbReference type="CDD" id="cd06257">
    <property type="entry name" value="DnaJ"/>
    <property type="match status" value="1"/>
</dbReference>
<dbReference type="HOGENOM" id="CLU_608989_0_0_1"/>
<accession>I7MHR9</accession>
<feature type="domain" description="J" evidence="1">
    <location>
        <begin position="16"/>
        <end position="87"/>
    </location>
</feature>
<dbReference type="RefSeq" id="XP_001023459.1">
    <property type="nucleotide sequence ID" value="XM_001023459.3"/>
</dbReference>
<gene>
    <name evidence="2" type="ORF">TTHERM_00535500</name>
</gene>
<name>I7MHR9_TETTS</name>
<dbReference type="Proteomes" id="UP000009168">
    <property type="component" value="Unassembled WGS sequence"/>
</dbReference>
<dbReference type="InterPro" id="IPR001623">
    <property type="entry name" value="DnaJ_domain"/>
</dbReference>
<evidence type="ECO:0000313" key="3">
    <source>
        <dbReference type="Proteomes" id="UP000009168"/>
    </source>
</evidence>